<feature type="region of interest" description="Disordered" evidence="1">
    <location>
        <begin position="130"/>
        <end position="167"/>
    </location>
</feature>
<organism evidence="2 3">
    <name type="scientific">Tulasnella calospora MUT 4182</name>
    <dbReference type="NCBI Taxonomy" id="1051891"/>
    <lineage>
        <taxon>Eukaryota</taxon>
        <taxon>Fungi</taxon>
        <taxon>Dikarya</taxon>
        <taxon>Basidiomycota</taxon>
        <taxon>Agaricomycotina</taxon>
        <taxon>Agaricomycetes</taxon>
        <taxon>Cantharellales</taxon>
        <taxon>Tulasnellaceae</taxon>
        <taxon>Tulasnella</taxon>
    </lineage>
</organism>
<gene>
    <name evidence="2" type="ORF">M407DRAFT_30812</name>
</gene>
<dbReference type="HOGENOM" id="CLU_1180952_0_0_1"/>
<keyword evidence="3" id="KW-1185">Reference proteome</keyword>
<name>A0A0C3Q6Q2_9AGAM</name>
<feature type="compositionally biased region" description="Polar residues" evidence="1">
    <location>
        <begin position="1"/>
        <end position="10"/>
    </location>
</feature>
<evidence type="ECO:0000256" key="1">
    <source>
        <dbReference type="SAM" id="MobiDB-lite"/>
    </source>
</evidence>
<dbReference type="AlphaFoldDB" id="A0A0C3Q6Q2"/>
<proteinExistence type="predicted"/>
<reference evidence="2 3" key="1">
    <citation type="submission" date="2014-04" db="EMBL/GenBank/DDBJ databases">
        <authorList>
            <consortium name="DOE Joint Genome Institute"/>
            <person name="Kuo A."/>
            <person name="Girlanda M."/>
            <person name="Perotto S."/>
            <person name="Kohler A."/>
            <person name="Nagy L.G."/>
            <person name="Floudas D."/>
            <person name="Copeland A."/>
            <person name="Barry K.W."/>
            <person name="Cichocki N."/>
            <person name="Veneault-Fourrey C."/>
            <person name="LaButti K."/>
            <person name="Lindquist E.A."/>
            <person name="Lipzen A."/>
            <person name="Lundell T."/>
            <person name="Morin E."/>
            <person name="Murat C."/>
            <person name="Sun H."/>
            <person name="Tunlid A."/>
            <person name="Henrissat B."/>
            <person name="Grigoriev I.V."/>
            <person name="Hibbett D.S."/>
            <person name="Martin F."/>
            <person name="Nordberg H.P."/>
            <person name="Cantor M.N."/>
            <person name="Hua S.X."/>
        </authorList>
    </citation>
    <scope>NUCLEOTIDE SEQUENCE [LARGE SCALE GENOMIC DNA]</scope>
    <source>
        <strain evidence="2 3">MUT 4182</strain>
    </source>
</reference>
<sequence length="234" mass="25380">MSRSTSSSGQPPLYRASRSSNGSPSSSSSTYQPYAAAQAPYYAIASPSTAAPTGYYAAVPGSSQPSYPVAGSDPRFGAVPVQYPPTMMTQYPTPQPHPSAPAPISEQAFGIFLETGFIPNPTYSQVLPVTQPTLSSGRSSSSSRSSATAPQANYIATSSQSGTRRGSELDDLWEEMNRYCRCADRTQKPLRHWETVCPYNPGKQTFYCDLPGCTNRQGFKTKWSLERHQKTVLH</sequence>
<dbReference type="EMBL" id="KN823216">
    <property type="protein sequence ID" value="KIO19531.1"/>
    <property type="molecule type" value="Genomic_DNA"/>
</dbReference>
<dbReference type="OrthoDB" id="3206677at2759"/>
<evidence type="ECO:0000313" key="3">
    <source>
        <dbReference type="Proteomes" id="UP000054248"/>
    </source>
</evidence>
<feature type="region of interest" description="Disordered" evidence="1">
    <location>
        <begin position="1"/>
        <end position="31"/>
    </location>
</feature>
<protein>
    <submittedName>
        <fullName evidence="2">Uncharacterized protein</fullName>
    </submittedName>
</protein>
<evidence type="ECO:0000313" key="2">
    <source>
        <dbReference type="EMBL" id="KIO19531.1"/>
    </source>
</evidence>
<feature type="compositionally biased region" description="Polar residues" evidence="1">
    <location>
        <begin position="147"/>
        <end position="164"/>
    </location>
</feature>
<accession>A0A0C3Q6Q2</accession>
<feature type="compositionally biased region" description="Low complexity" evidence="1">
    <location>
        <begin position="16"/>
        <end position="31"/>
    </location>
</feature>
<reference evidence="3" key="2">
    <citation type="submission" date="2015-01" db="EMBL/GenBank/DDBJ databases">
        <title>Evolutionary Origins and Diversification of the Mycorrhizal Mutualists.</title>
        <authorList>
            <consortium name="DOE Joint Genome Institute"/>
            <consortium name="Mycorrhizal Genomics Consortium"/>
            <person name="Kohler A."/>
            <person name="Kuo A."/>
            <person name="Nagy L.G."/>
            <person name="Floudas D."/>
            <person name="Copeland A."/>
            <person name="Barry K.W."/>
            <person name="Cichocki N."/>
            <person name="Veneault-Fourrey C."/>
            <person name="LaButti K."/>
            <person name="Lindquist E.A."/>
            <person name="Lipzen A."/>
            <person name="Lundell T."/>
            <person name="Morin E."/>
            <person name="Murat C."/>
            <person name="Riley R."/>
            <person name="Ohm R."/>
            <person name="Sun H."/>
            <person name="Tunlid A."/>
            <person name="Henrissat B."/>
            <person name="Grigoriev I.V."/>
            <person name="Hibbett D.S."/>
            <person name="Martin F."/>
        </authorList>
    </citation>
    <scope>NUCLEOTIDE SEQUENCE [LARGE SCALE GENOMIC DNA]</scope>
    <source>
        <strain evidence="3">MUT 4182</strain>
    </source>
</reference>
<feature type="compositionally biased region" description="Low complexity" evidence="1">
    <location>
        <begin position="135"/>
        <end position="146"/>
    </location>
</feature>
<dbReference type="Proteomes" id="UP000054248">
    <property type="component" value="Unassembled WGS sequence"/>
</dbReference>